<organism evidence="2 3">
    <name type="scientific">Muraenolepis orangiensis</name>
    <name type="common">Patagonian moray cod</name>
    <dbReference type="NCBI Taxonomy" id="630683"/>
    <lineage>
        <taxon>Eukaryota</taxon>
        <taxon>Metazoa</taxon>
        <taxon>Chordata</taxon>
        <taxon>Craniata</taxon>
        <taxon>Vertebrata</taxon>
        <taxon>Euteleostomi</taxon>
        <taxon>Actinopterygii</taxon>
        <taxon>Neopterygii</taxon>
        <taxon>Teleostei</taxon>
        <taxon>Neoteleostei</taxon>
        <taxon>Acanthomorphata</taxon>
        <taxon>Zeiogadaria</taxon>
        <taxon>Gadariae</taxon>
        <taxon>Gadiformes</taxon>
        <taxon>Muraenolepidoidei</taxon>
        <taxon>Muraenolepididae</taxon>
        <taxon>Muraenolepis</taxon>
    </lineage>
</organism>
<proteinExistence type="predicted"/>
<comment type="caution">
    <text evidence="2">The sequence shown here is derived from an EMBL/GenBank/DDBJ whole genome shotgun (WGS) entry which is preliminary data.</text>
</comment>
<accession>A0A9Q0I8U9</accession>
<name>A0A9Q0I8U9_9TELE</name>
<sequence>MKHRVRLPWVRTSKRDSPESNQTKVFDPGSEEQTAWSSEGAQHVISWVTSADDRPRCGLELFAVPHGIQPYDLRSTKI</sequence>
<evidence type="ECO:0000313" key="2">
    <source>
        <dbReference type="EMBL" id="KAJ3589525.1"/>
    </source>
</evidence>
<reference evidence="2" key="1">
    <citation type="submission" date="2022-07" db="EMBL/GenBank/DDBJ databases">
        <title>Chromosome-level genome of Muraenolepis orangiensis.</title>
        <authorList>
            <person name="Kim J."/>
        </authorList>
    </citation>
    <scope>NUCLEOTIDE SEQUENCE</scope>
    <source>
        <strain evidence="2">KU_S4_2022</strain>
        <tissue evidence="2">Muscle</tissue>
    </source>
</reference>
<feature type="region of interest" description="Disordered" evidence="1">
    <location>
        <begin position="1"/>
        <end position="29"/>
    </location>
</feature>
<gene>
    <name evidence="2" type="ORF">NHX12_010370</name>
</gene>
<dbReference type="EMBL" id="JANIIK010000115">
    <property type="protein sequence ID" value="KAJ3589525.1"/>
    <property type="molecule type" value="Genomic_DNA"/>
</dbReference>
<dbReference type="AlphaFoldDB" id="A0A9Q0I8U9"/>
<evidence type="ECO:0000256" key="1">
    <source>
        <dbReference type="SAM" id="MobiDB-lite"/>
    </source>
</evidence>
<evidence type="ECO:0000313" key="3">
    <source>
        <dbReference type="Proteomes" id="UP001148018"/>
    </source>
</evidence>
<protein>
    <submittedName>
        <fullName evidence="2">Uncharacterized protein</fullName>
    </submittedName>
</protein>
<keyword evidence="3" id="KW-1185">Reference proteome</keyword>
<dbReference type="Proteomes" id="UP001148018">
    <property type="component" value="Unassembled WGS sequence"/>
</dbReference>